<dbReference type="SUPFAM" id="SSF103473">
    <property type="entry name" value="MFS general substrate transporter"/>
    <property type="match status" value="1"/>
</dbReference>
<keyword evidence="3 6" id="KW-1133">Transmembrane helix</keyword>
<feature type="compositionally biased region" description="Low complexity" evidence="5">
    <location>
        <begin position="516"/>
        <end position="530"/>
    </location>
</feature>
<keyword evidence="4 6" id="KW-0472">Membrane</keyword>
<organism evidence="7 8">
    <name type="scientific">Pseudocohnilembus persalinus</name>
    <name type="common">Ciliate</name>
    <dbReference type="NCBI Taxonomy" id="266149"/>
    <lineage>
        <taxon>Eukaryota</taxon>
        <taxon>Sar</taxon>
        <taxon>Alveolata</taxon>
        <taxon>Ciliophora</taxon>
        <taxon>Intramacronucleata</taxon>
        <taxon>Oligohymenophorea</taxon>
        <taxon>Scuticociliatia</taxon>
        <taxon>Philasterida</taxon>
        <taxon>Pseudocohnilembidae</taxon>
        <taxon>Pseudocohnilembus</taxon>
    </lineage>
</organism>
<dbReference type="GO" id="GO:0022857">
    <property type="term" value="F:transmembrane transporter activity"/>
    <property type="evidence" value="ECO:0007669"/>
    <property type="project" value="InterPro"/>
</dbReference>
<dbReference type="EMBL" id="LDAU01000101">
    <property type="protein sequence ID" value="KRX06096.1"/>
    <property type="molecule type" value="Genomic_DNA"/>
</dbReference>
<keyword evidence="2 6" id="KW-0812">Transmembrane</keyword>
<feature type="compositionally biased region" description="Basic and acidic residues" evidence="5">
    <location>
        <begin position="337"/>
        <end position="347"/>
    </location>
</feature>
<evidence type="ECO:0000256" key="3">
    <source>
        <dbReference type="ARBA" id="ARBA00022989"/>
    </source>
</evidence>
<feature type="compositionally biased region" description="Low complexity" evidence="5">
    <location>
        <begin position="579"/>
        <end position="625"/>
    </location>
</feature>
<evidence type="ECO:0000256" key="2">
    <source>
        <dbReference type="ARBA" id="ARBA00022692"/>
    </source>
</evidence>
<dbReference type="OrthoDB" id="3936150at2759"/>
<evidence type="ECO:0000313" key="7">
    <source>
        <dbReference type="EMBL" id="KRX06096.1"/>
    </source>
</evidence>
<feature type="region of interest" description="Disordered" evidence="5">
    <location>
        <begin position="573"/>
        <end position="625"/>
    </location>
</feature>
<dbReference type="InterPro" id="IPR011701">
    <property type="entry name" value="MFS"/>
</dbReference>
<evidence type="ECO:0000256" key="6">
    <source>
        <dbReference type="SAM" id="Phobius"/>
    </source>
</evidence>
<comment type="subcellular location">
    <subcellularLocation>
        <location evidence="1">Membrane</location>
        <topology evidence="1">Multi-pass membrane protein</topology>
    </subcellularLocation>
</comment>
<evidence type="ECO:0000313" key="8">
    <source>
        <dbReference type="Proteomes" id="UP000054937"/>
    </source>
</evidence>
<dbReference type="InParanoid" id="A0A0V0QVR4"/>
<feature type="compositionally biased region" description="Polar residues" evidence="5">
    <location>
        <begin position="531"/>
        <end position="541"/>
    </location>
</feature>
<evidence type="ECO:0000256" key="5">
    <source>
        <dbReference type="SAM" id="MobiDB-lite"/>
    </source>
</evidence>
<sequence>MEEDIPMNIQDLIDEQYLAAGDKYQNIQNLQKNEQIQKIQQEVQNQNANQQQGYYECLTQIKDLNFNKDKQDQNQNMQILEDDQNNFYNNNDNNENNYNNENLEQQEDYGDFQKNNAQFKQTDIEQIDCDNQYFQDYQQQQYQQQQINEQNYGQYDQQVQNYYQQQQNQIYQQQKKQFPQQSVVIEASEKDEASFILGQSQMKLAASRNTNGNSYFGNFAPAQSYQGKSVQEFFDNNNLGLDSNQNSSSKFRQHFSAKKQEKQLLKNNQYENEELQMSGDKRENNFVQKFSNSKQNFNDPQNEIIKRMENISKMLSVHSHSEHKNSKCQSMVQQNELTEKQSQKQEYEQQEENQCEEKLAFSNFLQTSQNYQQNDDLQNKSQNKSQLVIRCGKDGIEEYEIEENQNQKTDILNDFQHSGRFMQQSWENNQNQQGNYEQQGLNENIQENLYENKKQQQESNNNGNNVNFQQMKESLNNSNGFIQQENQNNEYIQERTGGSLGVKRISNYVISQSQSQQMNLNQSLNQNQNQRKSYMQNSQSLKEAIRNSQNFLRKSQLDHVEAQKNMSEIEKILKRKSRSNSPISANNYNYNSNNNIQSRNSTVNFQSCQQKQMHQYSQSQSVRQSYSLRNDSGNLQNKQKFDQNGFSPKKVQLNFENFSKKKNKNRQKIREDKGVSYRYNQNNKSENNYFSNRDIYNGISSSSSEGSLERENCSNINDFYNKNNSDYQQKYNDENFNNMNMKNNGENENFQENFGKGFCWLQFNQMERQQIWSQMKKEKQKLKQEQIEQEEIQQCSFFPQTNRNNQSGISTVNSSIMEENKSTSNQQKKSLIELEYELEEILEENKMRKPLDDSIYIMSNSIIFQNPQFYCDGEQCTESKFCSYQGEQYVEGVNSLTKQFKLYCSQDYAKSIGESVPYIGSVVGLLIFMMLGDRLGRKPVYGICLIICAFGSVLIILFDNIVTIYIGMFLVGMGITPTGQLDVVILNEISTGGFRAFSMCFVYVTFAIGEMLIWPITIVVNSNWRYLYLWFLTIPFCVAIGLYFIVHETPKFLQSKSEEKTAKVLQKIAKFNGSNVQITGDMIEKSDSLQDRFFFYTDLFKYKSLRYITLSMFGLSFGCHALYYGMQVSLDLIGSNIAQNSFFVGIADFCGYLLSDIICPKMERKKNLIVTLGIASFLCISFAFDPVPEWCEKDGQSCTQKTIQIIQAMLARFVISFSFRSVGVGFIAAAGFLGAYVTPYIKSLSTGIGINFVIVCGLFGILSVLCTITQKETYKLPLKQEIDELTRRFSVQESMCTTVNKISQDNEIQYNVNEQLINKNLQQKDKK</sequence>
<feature type="transmembrane region" description="Helical" evidence="6">
    <location>
        <begin position="997"/>
        <end position="1020"/>
    </location>
</feature>
<feature type="transmembrane region" description="Helical" evidence="6">
    <location>
        <begin position="1137"/>
        <end position="1155"/>
    </location>
</feature>
<feature type="region of interest" description="Disordered" evidence="5">
    <location>
        <begin position="316"/>
        <end position="352"/>
    </location>
</feature>
<dbReference type="Gene3D" id="1.20.1250.20">
    <property type="entry name" value="MFS general substrate transporter like domains"/>
    <property type="match status" value="1"/>
</dbReference>
<name>A0A0V0QVR4_PSEPJ</name>
<feature type="transmembrane region" description="Helical" evidence="6">
    <location>
        <begin position="1026"/>
        <end position="1046"/>
    </location>
</feature>
<proteinExistence type="predicted"/>
<dbReference type="Proteomes" id="UP000054937">
    <property type="component" value="Unassembled WGS sequence"/>
</dbReference>
<evidence type="ECO:0000256" key="4">
    <source>
        <dbReference type="ARBA" id="ARBA00023136"/>
    </source>
</evidence>
<gene>
    <name evidence="7" type="ORF">PPERSA_09708</name>
</gene>
<feature type="transmembrane region" description="Helical" evidence="6">
    <location>
        <begin position="939"/>
        <end position="958"/>
    </location>
</feature>
<feature type="transmembrane region" description="Helical" evidence="6">
    <location>
        <begin position="1217"/>
        <end position="1237"/>
    </location>
</feature>
<reference evidence="7 8" key="1">
    <citation type="journal article" date="2015" name="Sci. Rep.">
        <title>Genome of the facultative scuticociliatosis pathogen Pseudocohnilembus persalinus provides insight into its virulence through horizontal gene transfer.</title>
        <authorList>
            <person name="Xiong J."/>
            <person name="Wang G."/>
            <person name="Cheng J."/>
            <person name="Tian M."/>
            <person name="Pan X."/>
            <person name="Warren A."/>
            <person name="Jiang C."/>
            <person name="Yuan D."/>
            <person name="Miao W."/>
        </authorList>
    </citation>
    <scope>NUCLEOTIDE SEQUENCE [LARGE SCALE GENOMIC DNA]</scope>
    <source>
        <strain evidence="7">36N120E</strain>
    </source>
</reference>
<feature type="transmembrane region" description="Helical" evidence="6">
    <location>
        <begin position="1244"/>
        <end position="1265"/>
    </location>
</feature>
<feature type="region of interest" description="Disordered" evidence="5">
    <location>
        <begin position="516"/>
        <end position="541"/>
    </location>
</feature>
<dbReference type="GO" id="GO:0016020">
    <property type="term" value="C:membrane"/>
    <property type="evidence" value="ECO:0007669"/>
    <property type="project" value="UniProtKB-SubCell"/>
</dbReference>
<accession>A0A0V0QVR4</accession>
<evidence type="ECO:0000256" key="1">
    <source>
        <dbReference type="ARBA" id="ARBA00004141"/>
    </source>
</evidence>
<dbReference type="InterPro" id="IPR036259">
    <property type="entry name" value="MFS_trans_sf"/>
</dbReference>
<keyword evidence="8" id="KW-1185">Reference proteome</keyword>
<feature type="compositionally biased region" description="Polar residues" evidence="5">
    <location>
        <begin position="327"/>
        <end position="336"/>
    </location>
</feature>
<dbReference type="Pfam" id="PF07690">
    <property type="entry name" value="MFS_1"/>
    <property type="match status" value="1"/>
</dbReference>
<comment type="caution">
    <text evidence="7">The sequence shown here is derived from an EMBL/GenBank/DDBJ whole genome shotgun (WGS) entry which is preliminary data.</text>
</comment>
<feature type="transmembrane region" description="Helical" evidence="6">
    <location>
        <begin position="1107"/>
        <end position="1125"/>
    </location>
</feature>
<protein>
    <submittedName>
        <fullName evidence="7">Major facilitator superfamily domain, general substrate transporter</fullName>
    </submittedName>
</protein>
<feature type="transmembrane region" description="Helical" evidence="6">
    <location>
        <begin position="915"/>
        <end position="932"/>
    </location>
</feature>
<feature type="transmembrane region" description="Helical" evidence="6">
    <location>
        <begin position="964"/>
        <end position="985"/>
    </location>
</feature>
<dbReference type="PANTHER" id="PTHR24064">
    <property type="entry name" value="SOLUTE CARRIER FAMILY 22 MEMBER"/>
    <property type="match status" value="1"/>
</dbReference>